<evidence type="ECO:0000259" key="2">
    <source>
        <dbReference type="SMART" id="SM00482"/>
    </source>
</evidence>
<dbReference type="InterPro" id="IPR006141">
    <property type="entry name" value="Intein_N"/>
</dbReference>
<dbReference type="GO" id="GO:0016539">
    <property type="term" value="P:intein-mediated protein splicing"/>
    <property type="evidence" value="ECO:0007669"/>
    <property type="project" value="InterPro"/>
</dbReference>
<gene>
    <name evidence="3" type="ORF">ME3_61</name>
</gene>
<organism evidence="3 4">
    <name type="scientific">Acinetobacter phage vB_AbaM_ME3</name>
    <dbReference type="NCBI Taxonomy" id="1837876"/>
    <lineage>
        <taxon>Viruses</taxon>
        <taxon>Duplodnaviria</taxon>
        <taxon>Heunggongvirae</taxon>
        <taxon>Uroviricota</taxon>
        <taxon>Caudoviricetes</taxon>
        <taxon>Metrivirus</taxon>
        <taxon>Metrivirus ME3</taxon>
    </lineage>
</organism>
<dbReference type="Gene3D" id="3.30.420.10">
    <property type="entry name" value="Ribonuclease H-like superfamily/Ribonuclease H"/>
    <property type="match status" value="1"/>
</dbReference>
<dbReference type="PROSITE" id="PS50817">
    <property type="entry name" value="INTEIN_N_TER"/>
    <property type="match status" value="1"/>
</dbReference>
<keyword evidence="1" id="KW-0235">DNA replication</keyword>
<dbReference type="EMBL" id="KU935715">
    <property type="protein sequence ID" value="AND75222.1"/>
    <property type="molecule type" value="Genomic_DNA"/>
</dbReference>
<name>A0A172Q046_9CAUD</name>
<dbReference type="GO" id="GO:0006260">
    <property type="term" value="P:DNA replication"/>
    <property type="evidence" value="ECO:0007669"/>
    <property type="project" value="InterPro"/>
</dbReference>
<keyword evidence="4" id="KW-1185">Reference proteome</keyword>
<feature type="domain" description="DNA-directed DNA polymerase family A palm" evidence="2">
    <location>
        <begin position="743"/>
        <end position="931"/>
    </location>
</feature>
<dbReference type="GO" id="GO:0039693">
    <property type="term" value="P:viral DNA genome replication"/>
    <property type="evidence" value="ECO:0007669"/>
    <property type="project" value="UniProtKB-KW"/>
</dbReference>
<dbReference type="InterPro" id="IPR036397">
    <property type="entry name" value="RNaseH_sf"/>
</dbReference>
<dbReference type="SUPFAM" id="SSF56672">
    <property type="entry name" value="DNA/RNA polymerases"/>
    <property type="match status" value="2"/>
</dbReference>
<evidence type="ECO:0000313" key="4">
    <source>
        <dbReference type="Proteomes" id="UP000225947"/>
    </source>
</evidence>
<protein>
    <submittedName>
        <fullName evidence="3">DNA polymerase</fullName>
    </submittedName>
</protein>
<dbReference type="OrthoDB" id="3561at10239"/>
<dbReference type="InterPro" id="IPR036844">
    <property type="entry name" value="Hint_dom_sf"/>
</dbReference>
<evidence type="ECO:0000313" key="3">
    <source>
        <dbReference type="EMBL" id="AND75222.1"/>
    </source>
</evidence>
<accession>A0A172Q046</accession>
<evidence type="ECO:0000256" key="1">
    <source>
        <dbReference type="ARBA" id="ARBA00023109"/>
    </source>
</evidence>
<keyword evidence="1" id="KW-1194">Viral DNA replication</keyword>
<proteinExistence type="predicted"/>
<dbReference type="Gene3D" id="3.30.70.370">
    <property type="match status" value="1"/>
</dbReference>
<sequence>MTKRFRRAVLDIETNGFIEHLLDYTLKPMVLKPHARLWCIAIRDFDNQDDVISLKLDECTSDNLKELLKDCEELIFHNGIAYDMVMLQLFNVVDYRVGYEGETDTLFGRPIKFIDTLLLSKLLKQDRFGGHSVEAWGKTLGVPKIDFHDFENYSEEMVIYCEGDTLTQANIYVALLEEMGDKGWEIYEKAYRMEVKLMSLTVSQELRGFHFESEKAVEAVEYFQGILDRIKLEVDAILPPRPLNKGEAKEYQPPKTQIKKNGDLSSHMLNFITRIGAEVNEDKTIVTFEGREYPLPIDPEVCLKELIPGSIDNLDYLKAFLLDLGWDPMEWKERDLTKDTKKHKLSETKMEEAILRYVDNTLNGPYKQHRLDILGLKDERALASFLLSQKGGFSIKVPVSPMLRIGTEKKICDNLKALGKEAEFVEDVLKYLTFKHRRNSIAGSKENDDGDPLTGFLSQVRENGRIGTPADTLGANGGRYRHKVVCNIPRVSSPGGDRMRSLFSCGPGRKQFGFDFSSLEARIQGHYVLPYSDGAALAEALIAEKPNDIHCLSLDTEILTKDGWVDHSSITPTSLVANWNSETKTITYTTPSDIIKGVNKDVMINIVTDRLSQRVTANHRVVLYNRDLENHITILARDLKNYLSTNLNCFIPANGILEHDERTLEKSSYQVVKDNIDKVISLSKKESCFIVQSLDYDFINTLILMERLSGSSPFLIVKDLNGSNLYQTSISLLKDQPPLNVDGFKITVNDITEEKVEKEDVWCVTVPSSYIIIRRHSCVSVTGNSINANKLDITRDNAKSFSYACMYGAQAAKLAKMLRINKAESERLFLAYWDAVPALKELRDKVEAFWKSTGKQYIIGIDGRKLFVRSQHSLINLLFQSAGAICVKYTIVGVCRRLEELGILGDPLVDTEEDEKKKVYLMIVYHSEISD</sequence>
<dbReference type="SMART" id="SM00482">
    <property type="entry name" value="POLAc"/>
    <property type="match status" value="1"/>
</dbReference>
<dbReference type="GO" id="GO:0003887">
    <property type="term" value="F:DNA-directed DNA polymerase activity"/>
    <property type="evidence" value="ECO:0007669"/>
    <property type="project" value="InterPro"/>
</dbReference>
<dbReference type="InterPro" id="IPR012337">
    <property type="entry name" value="RNaseH-like_sf"/>
</dbReference>
<dbReference type="InterPro" id="IPR001098">
    <property type="entry name" value="DNA-dir_DNA_pol_A_palm_dom"/>
</dbReference>
<dbReference type="InterPro" id="IPR043502">
    <property type="entry name" value="DNA/RNA_pol_sf"/>
</dbReference>
<dbReference type="GO" id="GO:0003677">
    <property type="term" value="F:DNA binding"/>
    <property type="evidence" value="ECO:0007669"/>
    <property type="project" value="InterPro"/>
</dbReference>
<dbReference type="SUPFAM" id="SSF53098">
    <property type="entry name" value="Ribonuclease H-like"/>
    <property type="match status" value="1"/>
</dbReference>
<dbReference type="SUPFAM" id="SSF51294">
    <property type="entry name" value="Hedgehog/intein (Hint) domain"/>
    <property type="match status" value="1"/>
</dbReference>
<dbReference type="Gene3D" id="2.170.16.10">
    <property type="entry name" value="Hedgehog/Intein (Hint) domain"/>
    <property type="match status" value="1"/>
</dbReference>
<reference evidence="4" key="1">
    <citation type="submission" date="2016-03" db="EMBL/GenBank/DDBJ databases">
        <title>Characterization of Acinetobacter baumannii phage vB_AbaM_ME3.</title>
        <authorList>
            <person name="Buttimer C.T.H."/>
            <person name="Elbreki M."/>
            <person name="Coffey A."/>
        </authorList>
    </citation>
    <scope>NUCLEOTIDE SEQUENCE [LARGE SCALE GENOMIC DNA]</scope>
</reference>
<dbReference type="Proteomes" id="UP000225947">
    <property type="component" value="Segment"/>
</dbReference>